<keyword evidence="6" id="KW-0868">Chloride</keyword>
<dbReference type="GO" id="GO:0005254">
    <property type="term" value="F:chloride channel activity"/>
    <property type="evidence" value="ECO:0007669"/>
    <property type="project" value="UniProtKB-KW"/>
</dbReference>
<evidence type="ECO:0000256" key="2">
    <source>
        <dbReference type="ARBA" id="ARBA00022692"/>
    </source>
</evidence>
<keyword evidence="6" id="KW-0869">Chloride channel</keyword>
<evidence type="ECO:0000256" key="4">
    <source>
        <dbReference type="ARBA" id="ARBA00023136"/>
    </source>
</evidence>
<organism evidence="8">
    <name type="scientific">Cyprideis torosa</name>
    <dbReference type="NCBI Taxonomy" id="163714"/>
    <lineage>
        <taxon>Eukaryota</taxon>
        <taxon>Metazoa</taxon>
        <taxon>Ecdysozoa</taxon>
        <taxon>Arthropoda</taxon>
        <taxon>Crustacea</taxon>
        <taxon>Oligostraca</taxon>
        <taxon>Ostracoda</taxon>
        <taxon>Podocopa</taxon>
        <taxon>Podocopida</taxon>
        <taxon>Cytherocopina</taxon>
        <taxon>Cytheroidea</taxon>
        <taxon>Cytherideidae</taxon>
        <taxon>Cyprideis</taxon>
    </lineage>
</organism>
<keyword evidence="6" id="KW-1003">Cell membrane</keyword>
<protein>
    <recommendedName>
        <fullName evidence="6">Bestrophin homolog</fullName>
    </recommendedName>
</protein>
<feature type="region of interest" description="Disordered" evidence="7">
    <location>
        <begin position="353"/>
        <end position="383"/>
    </location>
</feature>
<dbReference type="PANTHER" id="PTHR10736">
    <property type="entry name" value="BESTROPHIN"/>
    <property type="match status" value="1"/>
</dbReference>
<dbReference type="InterPro" id="IPR000615">
    <property type="entry name" value="Bestrophin"/>
</dbReference>
<accession>A0A7R8W9C8</accession>
<comment type="function">
    <text evidence="6">Forms chloride channels.</text>
</comment>
<feature type="compositionally biased region" description="Basic and acidic residues" evidence="7">
    <location>
        <begin position="462"/>
        <end position="471"/>
    </location>
</feature>
<dbReference type="InterPro" id="IPR021134">
    <property type="entry name" value="Bestrophin-like"/>
</dbReference>
<evidence type="ECO:0000256" key="7">
    <source>
        <dbReference type="SAM" id="MobiDB-lite"/>
    </source>
</evidence>
<proteinExistence type="inferred from homology"/>
<evidence type="ECO:0000256" key="1">
    <source>
        <dbReference type="ARBA" id="ARBA00004370"/>
    </source>
</evidence>
<feature type="compositionally biased region" description="Basic and acidic residues" evidence="7">
    <location>
        <begin position="435"/>
        <end position="449"/>
    </location>
</feature>
<keyword evidence="4 6" id="KW-0472">Membrane</keyword>
<dbReference type="Pfam" id="PF01062">
    <property type="entry name" value="Bestrophin"/>
    <property type="match status" value="2"/>
</dbReference>
<feature type="transmembrane region" description="Helical" evidence="6">
    <location>
        <begin position="75"/>
        <end position="95"/>
    </location>
</feature>
<dbReference type="EMBL" id="OB660480">
    <property type="protein sequence ID" value="CAD7224988.1"/>
    <property type="molecule type" value="Genomic_DNA"/>
</dbReference>
<dbReference type="PANTHER" id="PTHR10736:SF65">
    <property type="entry name" value="BESTROPHIN 1, ISOFORM C-RELATED"/>
    <property type="match status" value="1"/>
</dbReference>
<gene>
    <name evidence="8" type="ORF">CTOB1V02_LOCUS2937</name>
</gene>
<feature type="compositionally biased region" description="Polar residues" evidence="7">
    <location>
        <begin position="501"/>
        <end position="513"/>
    </location>
</feature>
<dbReference type="GO" id="GO:0005886">
    <property type="term" value="C:plasma membrane"/>
    <property type="evidence" value="ECO:0007669"/>
    <property type="project" value="UniProtKB-SubCell"/>
</dbReference>
<feature type="compositionally biased region" description="Basic and acidic residues" evidence="7">
    <location>
        <begin position="354"/>
        <end position="371"/>
    </location>
</feature>
<evidence type="ECO:0000256" key="6">
    <source>
        <dbReference type="RuleBase" id="RU363126"/>
    </source>
</evidence>
<keyword evidence="3 6" id="KW-1133">Transmembrane helix</keyword>
<sequence length="557" mass="64130">MTVSYTKDVASTSFLGVFWKLFFRYRGSLFKMIWADYLIFITLYIAISLCYRCLMTIEERQLFEGVAIYMNQYTNAMPVTFVLGFYVNVIYSRWWGQYNTIPWPDNLAVYVTSNIRGMDARSKLLRRTIIRYVNVSYIMCLRRICSRVIKRFPTRNHLVTAGLLEEKERMILDEMEPKRSSKYWVPLTWATHVAYLAYREKKIDSTLAHQNIVKELFFVYMGWLRVAEVMINPFGEDDDDFEMNTIIDRDVQVSYLIGDELHGSHPDLVHDAYWYEGVPQELPHTVASEAIAEPTGPELGSTGSITIPLRLQARSTKRRNHVGSHHRSPSPLRRYLGSTRRWLQRNHWGQRLGNHGDTEHMNPTGIHERYSKNHRTSSMRPTISDPQLAHENMASLVMGDNDGEREYSGPPMVLRSISETSPLTPQLPNGIPKPLEPKEQGNSSREGKINHLLTIEEDSSSETERHDHDEGTEQSAIDTRTDQNEQPKPSTSPAHDRRPLTDQNEQPKPSTSSADDRRPLTDQNEQPKPSTSSADDRRPLTDQNEQPKPSTCDDGSR</sequence>
<evidence type="ECO:0000313" key="8">
    <source>
        <dbReference type="EMBL" id="CAD7224988.1"/>
    </source>
</evidence>
<evidence type="ECO:0000256" key="5">
    <source>
        <dbReference type="ARBA" id="ARBA00034769"/>
    </source>
</evidence>
<evidence type="ECO:0000256" key="3">
    <source>
        <dbReference type="ARBA" id="ARBA00022989"/>
    </source>
</evidence>
<name>A0A7R8W9C8_9CRUS</name>
<dbReference type="GO" id="GO:0034707">
    <property type="term" value="C:chloride channel complex"/>
    <property type="evidence" value="ECO:0007669"/>
    <property type="project" value="UniProtKB-KW"/>
</dbReference>
<feature type="compositionally biased region" description="Polar residues" evidence="7">
    <location>
        <begin position="417"/>
        <end position="427"/>
    </location>
</feature>
<keyword evidence="2 6" id="KW-0812">Transmembrane</keyword>
<comment type="similarity">
    <text evidence="5 6">Belongs to the anion channel-forming bestrophin (TC 1.A.46) family. Calcium-sensitive chloride channel subfamily.</text>
</comment>
<feature type="transmembrane region" description="Helical" evidence="6">
    <location>
        <begin position="32"/>
        <end position="54"/>
    </location>
</feature>
<comment type="subcellular location">
    <subcellularLocation>
        <location evidence="6">Cell membrane</location>
        <topology evidence="6">Multi-pass membrane protein</topology>
    </subcellularLocation>
    <subcellularLocation>
        <location evidence="1">Membrane</location>
    </subcellularLocation>
</comment>
<dbReference type="OrthoDB" id="201595at2759"/>
<dbReference type="AlphaFoldDB" id="A0A7R8W9C8"/>
<feature type="compositionally biased region" description="Polar residues" evidence="7">
    <location>
        <begin position="521"/>
        <end position="533"/>
    </location>
</feature>
<keyword evidence="6" id="KW-0813">Transport</keyword>
<reference evidence="8" key="1">
    <citation type="submission" date="2020-11" db="EMBL/GenBank/DDBJ databases">
        <authorList>
            <person name="Tran Van P."/>
        </authorList>
    </citation>
    <scope>NUCLEOTIDE SEQUENCE</scope>
</reference>
<keyword evidence="6" id="KW-0407">Ion channel</keyword>
<feature type="region of interest" description="Disordered" evidence="7">
    <location>
        <begin position="399"/>
        <end position="557"/>
    </location>
</feature>
<keyword evidence="6" id="KW-0406">Ion transport</keyword>